<feature type="transmembrane region" description="Helical" evidence="1">
    <location>
        <begin position="75"/>
        <end position="91"/>
    </location>
</feature>
<dbReference type="EMBL" id="GAKP01017296">
    <property type="protein sequence ID" value="JAC41656.1"/>
    <property type="molecule type" value="Transcribed_RNA"/>
</dbReference>
<dbReference type="EMBL" id="GAKP01017300">
    <property type="protein sequence ID" value="JAC41652.1"/>
    <property type="molecule type" value="Transcribed_RNA"/>
</dbReference>
<evidence type="ECO:0000256" key="1">
    <source>
        <dbReference type="SAM" id="Phobius"/>
    </source>
</evidence>
<accession>A0A034VJD2</accession>
<evidence type="ECO:0000313" key="2">
    <source>
        <dbReference type="EMBL" id="JAC41648.1"/>
    </source>
</evidence>
<name>A0A034VJD2_BACDO</name>
<feature type="transmembrane region" description="Helical" evidence="1">
    <location>
        <begin position="36"/>
        <end position="54"/>
    </location>
</feature>
<proteinExistence type="predicted"/>
<keyword evidence="1" id="KW-1133">Transmembrane helix</keyword>
<dbReference type="EMBL" id="GAKP01017302">
    <property type="protein sequence ID" value="JAC41650.1"/>
    <property type="molecule type" value="Transcribed_RNA"/>
</dbReference>
<protein>
    <submittedName>
        <fullName evidence="2">Uncharacterized protein</fullName>
    </submittedName>
</protein>
<reference evidence="2" key="1">
    <citation type="journal article" date="2014" name="BMC Genomics">
        <title>Characterizing the developmental transcriptome of the oriental fruit fly, Bactrocera dorsalis (Diptera: Tephritidae) through comparative genomic analysis with Drosophila melanogaster utilizing modENCODE datasets.</title>
        <authorList>
            <person name="Geib S.M."/>
            <person name="Calla B."/>
            <person name="Hall B."/>
            <person name="Hou S."/>
            <person name="Manoukis N.C."/>
        </authorList>
    </citation>
    <scope>NUCLEOTIDE SEQUENCE</scope>
    <source>
        <strain evidence="2">Punador</strain>
    </source>
</reference>
<feature type="non-terminal residue" evidence="2">
    <location>
        <position position="141"/>
    </location>
</feature>
<organism evidence="2">
    <name type="scientific">Bactrocera dorsalis</name>
    <name type="common">Oriental fruit fly</name>
    <name type="synonym">Dacus dorsalis</name>
    <dbReference type="NCBI Taxonomy" id="27457"/>
    <lineage>
        <taxon>Eukaryota</taxon>
        <taxon>Metazoa</taxon>
        <taxon>Ecdysozoa</taxon>
        <taxon>Arthropoda</taxon>
        <taxon>Hexapoda</taxon>
        <taxon>Insecta</taxon>
        <taxon>Pterygota</taxon>
        <taxon>Neoptera</taxon>
        <taxon>Endopterygota</taxon>
        <taxon>Diptera</taxon>
        <taxon>Brachycera</taxon>
        <taxon>Muscomorpha</taxon>
        <taxon>Tephritoidea</taxon>
        <taxon>Tephritidae</taxon>
        <taxon>Bactrocera</taxon>
        <taxon>Bactrocera</taxon>
    </lineage>
</organism>
<sequence length="141" mass="16645">MQYLQLPLCLPLRCSPYVRLSRRALVVVGNSQVENVFVRCLLCFAASFLISNIFSGYNNFIRALIYTQNCKFKHLLMYFYIIYSNIFNYTHKLRQQCQRNERRTILAKTPHTNNLIPKHFEHFAQPLLASALDWQRQLTPG</sequence>
<keyword evidence="1" id="KW-0472">Membrane</keyword>
<dbReference type="AlphaFoldDB" id="A0A034VJD2"/>
<dbReference type="EMBL" id="GAKP01017304">
    <property type="protein sequence ID" value="JAC41648.1"/>
    <property type="molecule type" value="Transcribed_RNA"/>
</dbReference>
<keyword evidence="1" id="KW-0812">Transmembrane</keyword>